<reference evidence="1" key="2">
    <citation type="journal article" date="2015" name="Data Brief">
        <title>Shoot transcriptome of the giant reed, Arundo donax.</title>
        <authorList>
            <person name="Barrero R.A."/>
            <person name="Guerrero F.D."/>
            <person name="Moolhuijzen P."/>
            <person name="Goolsby J.A."/>
            <person name="Tidwell J."/>
            <person name="Bellgard S.E."/>
            <person name="Bellgard M.I."/>
        </authorList>
    </citation>
    <scope>NUCLEOTIDE SEQUENCE</scope>
    <source>
        <tissue evidence="1">Shoot tissue taken approximately 20 cm above the soil surface</tissue>
    </source>
</reference>
<name>A0A0A8XVT7_ARUDO</name>
<sequence length="34" mass="4097">MVLNFSDLFGLRVEMPFQLLGYEYRILSISYLHM</sequence>
<dbReference type="AlphaFoldDB" id="A0A0A8XVT7"/>
<reference evidence="1" key="1">
    <citation type="submission" date="2014-09" db="EMBL/GenBank/DDBJ databases">
        <authorList>
            <person name="Magalhaes I.L.F."/>
            <person name="Oliveira U."/>
            <person name="Santos F.R."/>
            <person name="Vidigal T.H.D.A."/>
            <person name="Brescovit A.D."/>
            <person name="Santos A.J."/>
        </authorList>
    </citation>
    <scope>NUCLEOTIDE SEQUENCE</scope>
    <source>
        <tissue evidence="1">Shoot tissue taken approximately 20 cm above the soil surface</tissue>
    </source>
</reference>
<protein>
    <submittedName>
        <fullName evidence="1">Uncharacterized protein</fullName>
    </submittedName>
</protein>
<dbReference type="EMBL" id="GBRH01281115">
    <property type="protein sequence ID" value="JAD16780.1"/>
    <property type="molecule type" value="Transcribed_RNA"/>
</dbReference>
<proteinExistence type="predicted"/>
<evidence type="ECO:0000313" key="1">
    <source>
        <dbReference type="EMBL" id="JAD16780.1"/>
    </source>
</evidence>
<accession>A0A0A8XVT7</accession>
<organism evidence="1">
    <name type="scientific">Arundo donax</name>
    <name type="common">Giant reed</name>
    <name type="synonym">Donax arundinaceus</name>
    <dbReference type="NCBI Taxonomy" id="35708"/>
    <lineage>
        <taxon>Eukaryota</taxon>
        <taxon>Viridiplantae</taxon>
        <taxon>Streptophyta</taxon>
        <taxon>Embryophyta</taxon>
        <taxon>Tracheophyta</taxon>
        <taxon>Spermatophyta</taxon>
        <taxon>Magnoliopsida</taxon>
        <taxon>Liliopsida</taxon>
        <taxon>Poales</taxon>
        <taxon>Poaceae</taxon>
        <taxon>PACMAD clade</taxon>
        <taxon>Arundinoideae</taxon>
        <taxon>Arundineae</taxon>
        <taxon>Arundo</taxon>
    </lineage>
</organism>